<dbReference type="Gene3D" id="1.10.357.10">
    <property type="entry name" value="Tetracycline Repressor, domain 2"/>
    <property type="match status" value="1"/>
</dbReference>
<evidence type="ECO:0000256" key="1">
    <source>
        <dbReference type="ARBA" id="ARBA00023015"/>
    </source>
</evidence>
<accession>A0A4R1F747</accession>
<dbReference type="InterPro" id="IPR036271">
    <property type="entry name" value="Tet_transcr_reg_TetR-rel_C_sf"/>
</dbReference>
<protein>
    <submittedName>
        <fullName evidence="6">TetR family transcriptional regulator</fullName>
    </submittedName>
</protein>
<proteinExistence type="predicted"/>
<evidence type="ECO:0000313" key="7">
    <source>
        <dbReference type="Proteomes" id="UP000294856"/>
    </source>
</evidence>
<comment type="caution">
    <text evidence="6">The sequence shown here is derived from an EMBL/GenBank/DDBJ whole genome shotgun (WGS) entry which is preliminary data.</text>
</comment>
<dbReference type="Proteomes" id="UP000294856">
    <property type="component" value="Unassembled WGS sequence"/>
</dbReference>
<keyword evidence="1" id="KW-0805">Transcription regulation</keyword>
<evidence type="ECO:0000259" key="5">
    <source>
        <dbReference type="PROSITE" id="PS50977"/>
    </source>
</evidence>
<feature type="domain" description="HTH tetR-type" evidence="5">
    <location>
        <begin position="10"/>
        <end position="70"/>
    </location>
</feature>
<dbReference type="SUPFAM" id="SSF46689">
    <property type="entry name" value="Homeodomain-like"/>
    <property type="match status" value="1"/>
</dbReference>
<evidence type="ECO:0000256" key="2">
    <source>
        <dbReference type="ARBA" id="ARBA00023125"/>
    </source>
</evidence>
<dbReference type="PANTHER" id="PTHR47506">
    <property type="entry name" value="TRANSCRIPTIONAL REGULATORY PROTEIN"/>
    <property type="match status" value="1"/>
</dbReference>
<dbReference type="EMBL" id="SMFR01000007">
    <property type="protein sequence ID" value="TCJ90087.1"/>
    <property type="molecule type" value="Genomic_DNA"/>
</dbReference>
<sequence>MVIDMARPKEFDEHHAVDAAMRAFWSAGYEATSTQDLCAATGLGRSSIYNTFTSKRDLFDRALRHYMTTKNAPLFDLLDSDAPARDRIAEVLRRTADAPDTEPAGCLVVNSIVELAPHDDAARELLNADGARRLDALTATIESGQRAGEFTADRDARALAQFLTATISGMRVAARGGADHVTLTAIADTALRCL</sequence>
<dbReference type="InterPro" id="IPR009057">
    <property type="entry name" value="Homeodomain-like_sf"/>
</dbReference>
<dbReference type="GO" id="GO:0003677">
    <property type="term" value="F:DNA binding"/>
    <property type="evidence" value="ECO:0007669"/>
    <property type="project" value="UniProtKB-UniRule"/>
</dbReference>
<evidence type="ECO:0000256" key="4">
    <source>
        <dbReference type="PROSITE-ProRule" id="PRU00335"/>
    </source>
</evidence>
<reference evidence="6 7" key="1">
    <citation type="submission" date="2019-03" db="EMBL/GenBank/DDBJ databases">
        <title>Genomic Encyclopedia of Type Strains, Phase IV (KMG-IV): sequencing the most valuable type-strain genomes for metagenomic binning, comparative biology and taxonomic classification.</title>
        <authorList>
            <person name="Goeker M."/>
        </authorList>
    </citation>
    <scope>NUCLEOTIDE SEQUENCE [LARGE SCALE GENOMIC DNA]</scope>
    <source>
        <strain evidence="6 7">DSM 44684</strain>
    </source>
</reference>
<name>A0A4R1F747_9NOCA</name>
<feature type="DNA-binding region" description="H-T-H motif" evidence="4">
    <location>
        <begin position="33"/>
        <end position="52"/>
    </location>
</feature>
<gene>
    <name evidence="6" type="ORF">DFR71_5975</name>
</gene>
<dbReference type="InterPro" id="IPR011075">
    <property type="entry name" value="TetR_C"/>
</dbReference>
<dbReference type="Pfam" id="PF16925">
    <property type="entry name" value="TetR_C_13"/>
    <property type="match status" value="1"/>
</dbReference>
<keyword evidence="3" id="KW-0804">Transcription</keyword>
<dbReference type="Pfam" id="PF00440">
    <property type="entry name" value="TetR_N"/>
    <property type="match status" value="1"/>
</dbReference>
<keyword evidence="7" id="KW-1185">Reference proteome</keyword>
<dbReference type="InterPro" id="IPR001647">
    <property type="entry name" value="HTH_TetR"/>
</dbReference>
<dbReference type="AlphaFoldDB" id="A0A4R1F747"/>
<keyword evidence="2 4" id="KW-0238">DNA-binding</keyword>
<dbReference type="STRING" id="1210063.GCA_001612665_06119"/>
<organism evidence="6 7">
    <name type="scientific">Nocardia alba</name>
    <dbReference type="NCBI Taxonomy" id="225051"/>
    <lineage>
        <taxon>Bacteria</taxon>
        <taxon>Bacillati</taxon>
        <taxon>Actinomycetota</taxon>
        <taxon>Actinomycetes</taxon>
        <taxon>Mycobacteriales</taxon>
        <taxon>Nocardiaceae</taxon>
        <taxon>Nocardia</taxon>
    </lineage>
</organism>
<dbReference type="SUPFAM" id="SSF48498">
    <property type="entry name" value="Tetracyclin repressor-like, C-terminal domain"/>
    <property type="match status" value="1"/>
</dbReference>
<dbReference type="PROSITE" id="PS50977">
    <property type="entry name" value="HTH_TETR_2"/>
    <property type="match status" value="1"/>
</dbReference>
<dbReference type="PANTHER" id="PTHR47506:SF1">
    <property type="entry name" value="HTH-TYPE TRANSCRIPTIONAL REGULATOR YJDC"/>
    <property type="match status" value="1"/>
</dbReference>
<evidence type="ECO:0000313" key="6">
    <source>
        <dbReference type="EMBL" id="TCJ90087.1"/>
    </source>
</evidence>
<evidence type="ECO:0000256" key="3">
    <source>
        <dbReference type="ARBA" id="ARBA00023163"/>
    </source>
</evidence>
<dbReference type="Gene3D" id="1.10.10.60">
    <property type="entry name" value="Homeodomain-like"/>
    <property type="match status" value="1"/>
</dbReference>